<evidence type="ECO:0000256" key="1">
    <source>
        <dbReference type="ARBA" id="ARBA00022490"/>
    </source>
</evidence>
<dbReference type="InterPro" id="IPR045864">
    <property type="entry name" value="aa-tRNA-synth_II/BPL/LPL"/>
</dbReference>
<keyword evidence="5" id="KW-0648">Protein biosynthesis</keyword>
<dbReference type="PANTHER" id="PTHR22594:SF5">
    <property type="entry name" value="ASPARTATE--TRNA LIGASE, MITOCHONDRIAL"/>
    <property type="match status" value="1"/>
</dbReference>
<name>A0A1B8P2B2_HALEL</name>
<dbReference type="PANTHER" id="PTHR22594">
    <property type="entry name" value="ASPARTYL/LYSYL-TRNA SYNTHETASE"/>
    <property type="match status" value="1"/>
</dbReference>
<evidence type="ECO:0000256" key="3">
    <source>
        <dbReference type="ARBA" id="ARBA00022741"/>
    </source>
</evidence>
<feature type="domain" description="Aminoacyl-tRNA synthetase class II (D/K/N)" evidence="7">
    <location>
        <begin position="120"/>
        <end position="177"/>
    </location>
</feature>
<dbReference type="GO" id="GO:0006422">
    <property type="term" value="P:aspartyl-tRNA aminoacylation"/>
    <property type="evidence" value="ECO:0007669"/>
    <property type="project" value="TreeGrafter"/>
</dbReference>
<keyword evidence="4" id="KW-0067">ATP-binding</keyword>
<dbReference type="Gene3D" id="3.30.930.10">
    <property type="entry name" value="Bira Bifunctional Protein, Domain 2"/>
    <property type="match status" value="1"/>
</dbReference>
<evidence type="ECO:0000256" key="6">
    <source>
        <dbReference type="ARBA" id="ARBA00023146"/>
    </source>
</evidence>
<dbReference type="SUPFAM" id="SSF55681">
    <property type="entry name" value="Class II aaRS and biotin synthetases"/>
    <property type="match status" value="1"/>
</dbReference>
<evidence type="ECO:0000313" key="9">
    <source>
        <dbReference type="EMBL" id="OBX36416.1"/>
    </source>
</evidence>
<sequence>MRSHYCGQLNETMVDQTVTLCGWVHRRRDHGGVIFLDMRDRDGIAQVVVDPDTAEAFANADRARNEYVLRIVGRIRLRPEGTQNPNMPTGMIEVLAKDVEVLNTAATPPFQLDEHGKVGEEIRLKHRYIDLRRPEMIDKLRLRSRISHTVRAYLENQGFLDIETPILTRATPEGARTTWCPAAPMRAASSRCRNRRSFSSSC</sequence>
<dbReference type="GO" id="GO:0005524">
    <property type="term" value="F:ATP binding"/>
    <property type="evidence" value="ECO:0007669"/>
    <property type="project" value="UniProtKB-KW"/>
</dbReference>
<feature type="domain" description="OB" evidence="8">
    <location>
        <begin position="18"/>
        <end position="102"/>
    </location>
</feature>
<comment type="caution">
    <text evidence="9">The sequence shown here is derived from an EMBL/GenBank/DDBJ whole genome shotgun (WGS) entry which is preliminary data.</text>
</comment>
<keyword evidence="6" id="KW-0030">Aminoacyl-tRNA synthetase</keyword>
<dbReference type="Proteomes" id="UP000092504">
    <property type="component" value="Unassembled WGS sequence"/>
</dbReference>
<keyword evidence="3" id="KW-0547">Nucleotide-binding</keyword>
<evidence type="ECO:0000313" key="10">
    <source>
        <dbReference type="Proteomes" id="UP000092504"/>
    </source>
</evidence>
<accession>A0A1B8P2B2</accession>
<dbReference type="Gene3D" id="2.40.50.140">
    <property type="entry name" value="Nucleic acid-binding proteins"/>
    <property type="match status" value="1"/>
</dbReference>
<dbReference type="GO" id="GO:0004815">
    <property type="term" value="F:aspartate-tRNA ligase activity"/>
    <property type="evidence" value="ECO:0007669"/>
    <property type="project" value="UniProtKB-EC"/>
</dbReference>
<evidence type="ECO:0000256" key="5">
    <source>
        <dbReference type="ARBA" id="ARBA00022917"/>
    </source>
</evidence>
<dbReference type="Pfam" id="PF01336">
    <property type="entry name" value="tRNA_anti-codon"/>
    <property type="match status" value="1"/>
</dbReference>
<reference evidence="9 10" key="1">
    <citation type="submission" date="2016-06" db="EMBL/GenBank/DDBJ databases">
        <title>Genome sequence of halotolerant plant growth promoting strain of Halomonas elongata HEK1 isolated from salterns of Rann of Kutch, Gujarat, India.</title>
        <authorList>
            <person name="Gaba S."/>
            <person name="Singh R.N."/>
            <person name="Abrol S."/>
            <person name="Kaushik R."/>
            <person name="Saxena A.K."/>
        </authorList>
    </citation>
    <scope>NUCLEOTIDE SEQUENCE [LARGE SCALE GENOMIC DNA]</scope>
    <source>
        <strain evidence="9 10">HEK1</strain>
    </source>
</reference>
<dbReference type="CDD" id="cd04317">
    <property type="entry name" value="EcAspRS_like_N"/>
    <property type="match status" value="1"/>
</dbReference>
<evidence type="ECO:0000259" key="7">
    <source>
        <dbReference type="Pfam" id="PF00152"/>
    </source>
</evidence>
<dbReference type="PATRIC" id="fig|2746.7.peg.781"/>
<dbReference type="InterPro" id="IPR012340">
    <property type="entry name" value="NA-bd_OB-fold"/>
</dbReference>
<evidence type="ECO:0000256" key="4">
    <source>
        <dbReference type="ARBA" id="ARBA00022840"/>
    </source>
</evidence>
<dbReference type="EC" id="6.1.1.12" evidence="9"/>
<dbReference type="EMBL" id="MAJD01000001">
    <property type="protein sequence ID" value="OBX36416.1"/>
    <property type="molecule type" value="Genomic_DNA"/>
</dbReference>
<organism evidence="9 10">
    <name type="scientific">Halomonas elongata</name>
    <dbReference type="NCBI Taxonomy" id="2746"/>
    <lineage>
        <taxon>Bacteria</taxon>
        <taxon>Pseudomonadati</taxon>
        <taxon>Pseudomonadota</taxon>
        <taxon>Gammaproteobacteria</taxon>
        <taxon>Oceanospirillales</taxon>
        <taxon>Halomonadaceae</taxon>
        <taxon>Halomonas</taxon>
    </lineage>
</organism>
<protein>
    <submittedName>
        <fullName evidence="9">Aspartate--tRNA ligase</fullName>
        <ecNumber evidence="9">6.1.1.12</ecNumber>
    </submittedName>
</protein>
<dbReference type="InterPro" id="IPR004364">
    <property type="entry name" value="Aa-tRNA-synt_II"/>
</dbReference>
<dbReference type="GO" id="GO:0003676">
    <property type="term" value="F:nucleic acid binding"/>
    <property type="evidence" value="ECO:0007669"/>
    <property type="project" value="InterPro"/>
</dbReference>
<keyword evidence="1" id="KW-0963">Cytoplasm</keyword>
<dbReference type="AlphaFoldDB" id="A0A1B8P2B2"/>
<dbReference type="InterPro" id="IPR047089">
    <property type="entry name" value="Asp-tRNA-ligase_1_N"/>
</dbReference>
<evidence type="ECO:0000259" key="8">
    <source>
        <dbReference type="Pfam" id="PF01336"/>
    </source>
</evidence>
<dbReference type="InterPro" id="IPR004365">
    <property type="entry name" value="NA-bd_OB_tRNA"/>
</dbReference>
<dbReference type="SUPFAM" id="SSF50249">
    <property type="entry name" value="Nucleic acid-binding proteins"/>
    <property type="match status" value="1"/>
</dbReference>
<dbReference type="Pfam" id="PF00152">
    <property type="entry name" value="tRNA-synt_2"/>
    <property type="match status" value="1"/>
</dbReference>
<gene>
    <name evidence="9" type="primary">aspS_3</name>
    <name evidence="9" type="ORF">A8U91_00758</name>
</gene>
<keyword evidence="2 9" id="KW-0436">Ligase</keyword>
<proteinExistence type="predicted"/>
<evidence type="ECO:0000256" key="2">
    <source>
        <dbReference type="ARBA" id="ARBA00022598"/>
    </source>
</evidence>